<dbReference type="EMBL" id="KR869157">
    <property type="protein sequence ID" value="AKP24429.1"/>
    <property type="molecule type" value="Genomic_DNA"/>
</dbReference>
<evidence type="ECO:0000259" key="1">
    <source>
        <dbReference type="Pfam" id="PF18352"/>
    </source>
</evidence>
<evidence type="ECO:0000313" key="2">
    <source>
        <dbReference type="EMBL" id="AKP24429.1"/>
    </source>
</evidence>
<protein>
    <submittedName>
        <fullName evidence="2">Putative baseplate protein</fullName>
    </submittedName>
</protein>
<dbReference type="Pfam" id="PF18352">
    <property type="entry name" value="Gp138_N"/>
    <property type="match status" value="1"/>
</dbReference>
<organism evidence="2 3">
    <name type="scientific">Pseudomonas phage vB_PaeM_CEB_DP1</name>
    <dbReference type="NCBI Taxonomy" id="1675014"/>
    <lineage>
        <taxon>Viruses</taxon>
        <taxon>Duplodnaviria</taxon>
        <taxon>Heunggongvirae</taxon>
        <taxon>Uroviricota</taxon>
        <taxon>Caudoviricetes</taxon>
        <taxon>Lindbergviridae</taxon>
        <taxon>Pbunavirus</taxon>
        <taxon>Pbunavirus DP1</taxon>
    </lineage>
</organism>
<accession>A0A0H4MLA8</accession>
<gene>
    <name evidence="2" type="ORF">vBPaeMDP1_0042</name>
</gene>
<dbReference type="InterPro" id="IPR041599">
    <property type="entry name" value="Gp138_N"/>
</dbReference>
<keyword evidence="3" id="KW-1185">Reference proteome</keyword>
<feature type="domain" description="Phage protein Gp138 N-terminal" evidence="1">
    <location>
        <begin position="36"/>
        <end position="132"/>
    </location>
</feature>
<dbReference type="InterPro" id="IPR037026">
    <property type="entry name" value="Vgr_OB-fold_dom_sf"/>
</dbReference>
<dbReference type="Proteomes" id="UP000237016">
    <property type="component" value="Segment"/>
</dbReference>
<sequence>MSNISLTSAKAPDRTRLIAALDARSRRDALDFEVMIPAQVVQYDRAENIATIQPLITWVDTEHNAVQRHQLVDIPVISMGAGGFHISFPIQQGDIGWIYAADRDTSQFLESLSMSKPNTGRIHKFEHGLFIPDVFRRYTINSEDSAAMVIQSTSGATRISIRGDNIKITAPSNVTVDTPQANFTGNVTIANTLVVNGINVNNHGHLENNPPDARTKGGMIA</sequence>
<dbReference type="SMR" id="A0A0H4MLA8"/>
<name>A0A0H4MLA8_9CAUD</name>
<evidence type="ECO:0000313" key="3">
    <source>
        <dbReference type="Proteomes" id="UP000237016"/>
    </source>
</evidence>
<proteinExistence type="predicted"/>
<reference evidence="2 3" key="1">
    <citation type="journal article" date="2015" name="Genome Announc.">
        <title>Complete Genome Sequence of Pseudomonas aeruginosa Phage vB_PaeM_CEB_DP1.</title>
        <authorList>
            <person name="Pires D.P."/>
            <person name="Sillankorva S."/>
            <person name="Kropinski A.M."/>
            <person name="Lu T.K."/>
            <person name="Azeredo J."/>
        </authorList>
    </citation>
    <scope>NUCLEOTIDE SEQUENCE [LARGE SCALE GENOMIC DNA]</scope>
</reference>
<dbReference type="Gene3D" id="2.40.50.230">
    <property type="entry name" value="Gp5 N-terminal domain"/>
    <property type="match status" value="1"/>
</dbReference>